<name>A0ABY5L0W6_9CELL</name>
<evidence type="ECO:0000256" key="4">
    <source>
        <dbReference type="RuleBase" id="RU003476"/>
    </source>
</evidence>
<dbReference type="PRINTS" id="PR00502">
    <property type="entry name" value="NUDIXFAMILY"/>
</dbReference>
<evidence type="ECO:0000313" key="7">
    <source>
        <dbReference type="Proteomes" id="UP001316189"/>
    </source>
</evidence>
<sequence length="163" mass="18139">MPEHYAPDDHATDRALLVAASYVVLRRDDQVLLQLRRGTGYMDEHWATMAGHVEPGESVHEGAARELWEEAGVRVRVEDLVPLTMLHRYQVGGPQVEQRCDVFFESRAWAGEPCIMEPAKCAAMEWFPLDALPSPVVPHELLVLEGLRAGATLPPIVSYRTGG</sequence>
<feature type="domain" description="Nudix hydrolase" evidence="5">
    <location>
        <begin position="16"/>
        <end position="149"/>
    </location>
</feature>
<evidence type="ECO:0000313" key="6">
    <source>
        <dbReference type="EMBL" id="UUI75055.1"/>
    </source>
</evidence>
<dbReference type="Pfam" id="PF00293">
    <property type="entry name" value="NUDIX"/>
    <property type="match status" value="1"/>
</dbReference>
<dbReference type="CDD" id="cd04683">
    <property type="entry name" value="NUDIX_Hydrolase"/>
    <property type="match status" value="1"/>
</dbReference>
<dbReference type="EMBL" id="CP101988">
    <property type="protein sequence ID" value="UUI75055.1"/>
    <property type="molecule type" value="Genomic_DNA"/>
</dbReference>
<dbReference type="PANTHER" id="PTHR43046">
    <property type="entry name" value="GDP-MANNOSE MANNOSYL HYDROLASE"/>
    <property type="match status" value="1"/>
</dbReference>
<dbReference type="InterPro" id="IPR020476">
    <property type="entry name" value="Nudix_hydrolase"/>
</dbReference>
<comment type="cofactor">
    <cofactor evidence="1">
        <name>Mg(2+)</name>
        <dbReference type="ChEBI" id="CHEBI:18420"/>
    </cofactor>
</comment>
<evidence type="ECO:0000256" key="1">
    <source>
        <dbReference type="ARBA" id="ARBA00001946"/>
    </source>
</evidence>
<keyword evidence="3 4" id="KW-0378">Hydrolase</keyword>
<comment type="similarity">
    <text evidence="2 4">Belongs to the Nudix hydrolase family.</text>
</comment>
<evidence type="ECO:0000256" key="3">
    <source>
        <dbReference type="ARBA" id="ARBA00022801"/>
    </source>
</evidence>
<dbReference type="Gene3D" id="3.90.79.10">
    <property type="entry name" value="Nucleoside Triphosphate Pyrophosphohydrolase"/>
    <property type="match status" value="1"/>
</dbReference>
<evidence type="ECO:0000256" key="2">
    <source>
        <dbReference type="ARBA" id="ARBA00005582"/>
    </source>
</evidence>
<dbReference type="PROSITE" id="PS00893">
    <property type="entry name" value="NUDIX_BOX"/>
    <property type="match status" value="1"/>
</dbReference>
<dbReference type="Proteomes" id="UP001316189">
    <property type="component" value="Chromosome"/>
</dbReference>
<evidence type="ECO:0000259" key="5">
    <source>
        <dbReference type="PROSITE" id="PS51462"/>
    </source>
</evidence>
<organism evidence="6 7">
    <name type="scientific">Cellulomonas chengniuliangii</name>
    <dbReference type="NCBI Taxonomy" id="2968084"/>
    <lineage>
        <taxon>Bacteria</taxon>
        <taxon>Bacillati</taxon>
        <taxon>Actinomycetota</taxon>
        <taxon>Actinomycetes</taxon>
        <taxon>Micrococcales</taxon>
        <taxon>Cellulomonadaceae</taxon>
        <taxon>Cellulomonas</taxon>
    </lineage>
</organism>
<dbReference type="PANTHER" id="PTHR43046:SF16">
    <property type="entry name" value="ADP-RIBOSE PYROPHOSPHATASE YJHB-RELATED"/>
    <property type="match status" value="1"/>
</dbReference>
<dbReference type="InterPro" id="IPR020084">
    <property type="entry name" value="NUDIX_hydrolase_CS"/>
</dbReference>
<dbReference type="SUPFAM" id="SSF55811">
    <property type="entry name" value="Nudix"/>
    <property type="match status" value="1"/>
</dbReference>
<keyword evidence="7" id="KW-1185">Reference proteome</keyword>
<protein>
    <submittedName>
        <fullName evidence="6">NUDIX domain-containing protein</fullName>
    </submittedName>
</protein>
<gene>
    <name evidence="6" type="ORF">NP064_14955</name>
</gene>
<dbReference type="RefSeq" id="WP_227570062.1">
    <property type="nucleotide sequence ID" value="NZ_CP101988.1"/>
</dbReference>
<dbReference type="InterPro" id="IPR000086">
    <property type="entry name" value="NUDIX_hydrolase_dom"/>
</dbReference>
<accession>A0ABY5L0W6</accession>
<dbReference type="PROSITE" id="PS51462">
    <property type="entry name" value="NUDIX"/>
    <property type="match status" value="1"/>
</dbReference>
<proteinExistence type="inferred from homology"/>
<dbReference type="InterPro" id="IPR015797">
    <property type="entry name" value="NUDIX_hydrolase-like_dom_sf"/>
</dbReference>
<reference evidence="6 7" key="1">
    <citation type="submission" date="2022-07" db="EMBL/GenBank/DDBJ databases">
        <title>Novel species in genus cellulomonas.</title>
        <authorList>
            <person name="Ye L."/>
        </authorList>
    </citation>
    <scope>NUCLEOTIDE SEQUENCE [LARGE SCALE GENOMIC DNA]</scope>
    <source>
        <strain evidence="7">zg-Y338</strain>
    </source>
</reference>